<dbReference type="Gene3D" id="2.60.40.1220">
    <property type="match status" value="1"/>
</dbReference>
<dbReference type="OrthoDB" id="8749115at2"/>
<protein>
    <submittedName>
        <fullName evidence="7">DUF4214 domain-containing protein</fullName>
    </submittedName>
</protein>
<dbReference type="Pfam" id="PF01839">
    <property type="entry name" value="FG-GAP"/>
    <property type="match status" value="7"/>
</dbReference>
<dbReference type="InterPro" id="IPR013517">
    <property type="entry name" value="FG-GAP"/>
</dbReference>
<evidence type="ECO:0000313" key="7">
    <source>
        <dbReference type="EMBL" id="RJF98509.1"/>
    </source>
</evidence>
<comment type="caution">
    <text evidence="7">The sequence shown here is derived from an EMBL/GenBank/DDBJ whole genome shotgun (WGS) entry which is preliminary data.</text>
</comment>
<keyword evidence="3" id="KW-0378">Hydrolase</keyword>
<dbReference type="PANTHER" id="PTHR23221">
    <property type="entry name" value="GLYCOSYLPHOSPHATIDYLINOSITOL PHOSPHOLIPASE D"/>
    <property type="match status" value="1"/>
</dbReference>
<dbReference type="InterPro" id="IPR025282">
    <property type="entry name" value="DUF4214"/>
</dbReference>
<dbReference type="InterPro" id="IPR013519">
    <property type="entry name" value="Int_alpha_beta-p"/>
</dbReference>
<keyword evidence="1" id="KW-0732">Signal</keyword>
<dbReference type="GO" id="GO:0016787">
    <property type="term" value="F:hydrolase activity"/>
    <property type="evidence" value="ECO:0007669"/>
    <property type="project" value="UniProtKB-KW"/>
</dbReference>
<dbReference type="RefSeq" id="WP_119768460.1">
    <property type="nucleotide sequence ID" value="NZ_QYUO01000001.1"/>
</dbReference>
<dbReference type="Proteomes" id="UP000265955">
    <property type="component" value="Unassembled WGS sequence"/>
</dbReference>
<evidence type="ECO:0000256" key="2">
    <source>
        <dbReference type="ARBA" id="ARBA00022737"/>
    </source>
</evidence>
<feature type="domain" description="SbsA Ig-like" evidence="5">
    <location>
        <begin position="513"/>
        <end position="625"/>
    </location>
</feature>
<dbReference type="InterPro" id="IPR001343">
    <property type="entry name" value="Hemolysn_Ca-bd"/>
</dbReference>
<dbReference type="Pfam" id="PF13205">
    <property type="entry name" value="Big_5"/>
    <property type="match status" value="1"/>
</dbReference>
<evidence type="ECO:0000256" key="4">
    <source>
        <dbReference type="ARBA" id="ARBA00023180"/>
    </source>
</evidence>
<dbReference type="InterPro" id="IPR028994">
    <property type="entry name" value="Integrin_alpha_N"/>
</dbReference>
<evidence type="ECO:0000256" key="1">
    <source>
        <dbReference type="ARBA" id="ARBA00022729"/>
    </source>
</evidence>
<dbReference type="PANTHER" id="PTHR23221:SF7">
    <property type="entry name" value="PHOSPHATIDYLINOSITOL-GLYCAN-SPECIFIC PHOSPHOLIPASE D"/>
    <property type="match status" value="1"/>
</dbReference>
<reference evidence="8" key="1">
    <citation type="submission" date="2018-09" db="EMBL/GenBank/DDBJ databases">
        <authorList>
            <person name="Zhu H."/>
        </authorList>
    </citation>
    <scope>NUCLEOTIDE SEQUENCE [LARGE SCALE GENOMIC DNA]</scope>
    <source>
        <strain evidence="8">K1R23-30</strain>
    </source>
</reference>
<organism evidence="7 8">
    <name type="scientific">Noviherbaspirillum saxi</name>
    <dbReference type="NCBI Taxonomy" id="2320863"/>
    <lineage>
        <taxon>Bacteria</taxon>
        <taxon>Pseudomonadati</taxon>
        <taxon>Pseudomonadota</taxon>
        <taxon>Betaproteobacteria</taxon>
        <taxon>Burkholderiales</taxon>
        <taxon>Oxalobacteraceae</taxon>
        <taxon>Noviherbaspirillum</taxon>
    </lineage>
</organism>
<evidence type="ECO:0000313" key="8">
    <source>
        <dbReference type="Proteomes" id="UP000265955"/>
    </source>
</evidence>
<feature type="domain" description="DUF4214" evidence="6">
    <location>
        <begin position="68"/>
        <end position="115"/>
    </location>
</feature>
<dbReference type="GO" id="GO:0005509">
    <property type="term" value="F:calcium ion binding"/>
    <property type="evidence" value="ECO:0007669"/>
    <property type="project" value="InterPro"/>
</dbReference>
<gene>
    <name evidence="7" type="ORF">D3871_08305</name>
</gene>
<proteinExistence type="predicted"/>
<dbReference type="Gene3D" id="2.130.10.130">
    <property type="entry name" value="Integrin alpha, N-terminal"/>
    <property type="match status" value="4"/>
</dbReference>
<evidence type="ECO:0000259" key="6">
    <source>
        <dbReference type="Pfam" id="PF13946"/>
    </source>
</evidence>
<name>A0A3A3GC92_9BURK</name>
<sequence length="1281" mass="126947">MHGANPNLPTLNSDQLALVQLYLATFGRAPEKSGLDYWSARLTGGQSLTAIVNTVFSLDVVKAVYPDALPTTEFLTQVYANVFGKTPDAEGLAYWGAQLAAGTPRGSLMLAMVEAGLGCADGTPGKAFLANRYTVACHAVEQQQMQQREIDPALLQNIHAGVNADPDSVTVATDRIDHHSGAHVSGAVADGYIRNAAVFADTNGDGLRNAGEAQGISDGKGRFALTNAHGALIAEGGTDITTGQSRTWALKAVEGASVINPLTTLQQAFVAAGHTAAQAQGLLAKAFGFDSDKIDVSSYDPLAIAFASGGTDKNLALRMQALIAKLDGVVTVTSKVLAGVVGAENLSLHDAANAVLASLVRAIQADADGIVALNDRAFLGGIVADSAAHATHPALNAATGKIEGIAGGLAQVLADIAGNIDKASSAPATIYDGLAQLGKVQAAVQGPLAATLGWAAAYGALDGVVPGFTGASLEASIRGMVIADLDPNSTADQPAINTANAQANADVNIEAPDTSNPTLTSSNPADNATGVALGSNVVLSFSETVTAGTGSIVLTNAGNAADTRTIAIGDATQVTFSGNTVTINPSADLLLNGNYHVQIASGVIRDMAGNPYAGIANATTLNFATPVSVIALFSLNGSTGFRLNGAAAGDRSGNSVSQAGDINGDGFEDLLVGAHKADANGVDSGAIYVVFGKASGFASSIDLSSLDGSTGFRLAGATTGDQSGFSVSSAGDVNGDGFADLVMGARFPDVNGVDSGASYVLFGKASGFASSIDLSSLDGSNGFRLAGAAGYDQSGFSVSGAGDVNGDGFADLLVGAFAAGSFAGAGYLVFGKASGFASNFNLSDLTGSNGFRVAGAAAGDIAGVSVSGAGDVNGDGFDDLLVGASGVAGSTGSSYLVFGKSSGFASNINVASLDGSTGFRVDGVAAGNEAGHSVSAAGDVNGDGFADLLIGAHRVNANGTASGASYVVFGKAAFDPSINLASLDGSDGFRLDGAAAYDLSGVSVSAAGDVNGDGFEDLLVGAYGAPNGGYTGASYVVFGKASGFASSVSLSNLDGNNGFRLDGAAAGDIAGHSVSAAGDVNGDGFADLLVGAESADPNGSDSGASYVIFGGNFNGAVTFLGTDDSDSRSGTAAAERFVAGNGDDTLTGNGGADVFLGGAGNDTIAVADVGFARIDGGSGSDTLALAGASLHLDLSAVRNRIDDIEKIDLTGNGDNILTLSVHDVLNLSGSSNVLTVDGDAGDTVNIGLGWTDNGMTGSYHTYTQDAATLLIGIAIVDVTMI</sequence>
<evidence type="ECO:0000259" key="5">
    <source>
        <dbReference type="Pfam" id="PF13205"/>
    </source>
</evidence>
<dbReference type="EMBL" id="QYUO01000001">
    <property type="protein sequence ID" value="RJF98509.1"/>
    <property type="molecule type" value="Genomic_DNA"/>
</dbReference>
<keyword evidence="4" id="KW-0325">Glycoprotein</keyword>
<dbReference type="InterPro" id="IPR014755">
    <property type="entry name" value="Cu-Rt/internalin_Ig-like"/>
</dbReference>
<accession>A0A3A3GC92</accession>
<keyword evidence="2" id="KW-0677">Repeat</keyword>
<dbReference type="InterPro" id="IPR032812">
    <property type="entry name" value="SbsA_Ig"/>
</dbReference>
<evidence type="ECO:0000256" key="3">
    <source>
        <dbReference type="ARBA" id="ARBA00022801"/>
    </source>
</evidence>
<keyword evidence="8" id="KW-1185">Reference proteome</keyword>
<dbReference type="Pfam" id="PF13946">
    <property type="entry name" value="DUF4214"/>
    <property type="match status" value="1"/>
</dbReference>
<dbReference type="PROSITE" id="PS51470">
    <property type="entry name" value="FG_GAP"/>
    <property type="match status" value="6"/>
</dbReference>
<dbReference type="Pfam" id="PF00353">
    <property type="entry name" value="HemolysinCabind"/>
    <property type="match status" value="1"/>
</dbReference>
<dbReference type="SMART" id="SM00191">
    <property type="entry name" value="Int_alpha"/>
    <property type="match status" value="7"/>
</dbReference>
<dbReference type="SUPFAM" id="SSF69318">
    <property type="entry name" value="Integrin alpha N-terminal domain"/>
    <property type="match status" value="2"/>
</dbReference>